<comment type="caution">
    <text evidence="3">The sequence shown here is derived from an EMBL/GenBank/DDBJ whole genome shotgun (WGS) entry which is preliminary data.</text>
</comment>
<dbReference type="EMBL" id="BMKW01000013">
    <property type="protein sequence ID" value="GGJ34221.1"/>
    <property type="molecule type" value="Genomic_DNA"/>
</dbReference>
<dbReference type="InterPro" id="IPR043504">
    <property type="entry name" value="Peptidase_S1_PA_chymotrypsin"/>
</dbReference>
<evidence type="ECO:0000313" key="3">
    <source>
        <dbReference type="EMBL" id="GGJ34221.1"/>
    </source>
</evidence>
<proteinExistence type="predicted"/>
<keyword evidence="4" id="KW-1185">Reference proteome</keyword>
<feature type="signal peptide" evidence="2">
    <location>
        <begin position="1"/>
        <end position="24"/>
    </location>
</feature>
<evidence type="ECO:0008006" key="5">
    <source>
        <dbReference type="Google" id="ProtNLM"/>
    </source>
</evidence>
<keyword evidence="2" id="KW-0732">Signal</keyword>
<dbReference type="PANTHER" id="PTHR43019">
    <property type="entry name" value="SERINE ENDOPROTEASE DEGS"/>
    <property type="match status" value="1"/>
</dbReference>
<feature type="compositionally biased region" description="Low complexity" evidence="1">
    <location>
        <begin position="118"/>
        <end position="130"/>
    </location>
</feature>
<dbReference type="PANTHER" id="PTHR43019:SF23">
    <property type="entry name" value="PROTEASE DO-LIKE 5, CHLOROPLASTIC"/>
    <property type="match status" value="1"/>
</dbReference>
<dbReference type="RefSeq" id="WP_188971456.1">
    <property type="nucleotide sequence ID" value="NZ_BMKW01000013.1"/>
</dbReference>
<name>A0A917KZ46_9PROT</name>
<sequence>MKSFRLLPLLAAAMLAMAAPRAQAQSEPFRIINRTPLVATSLNAVRSGREGWGGNLLNRGPLGPGAQFSLRPAEGTGCRFDLRMVLQDGQEVVRRNADICAERTVMMTLPPVALAPRGAPGAVPEGKPAPEGAPTPAPTGPATPPGARPNARASASSGTGFVVAVDRVMTNHHVIEACSRIFVRTADNRTLPVTQAPLADPRRDLALLRVAGNPGPVLAFRANPVRRGESVVTYGFPLAGLLSSGPTLTTGEVSALAGLADNQRQFQISAPVQQGNSGGPLLDRQGNVAGVIVSKLNAARVAQRTGDIPQNVNFAVKGTEAVAFLRQHGVTPVMRESTGAERNAAEIGEEVHPSTVFIRCER</sequence>
<feature type="region of interest" description="Disordered" evidence="1">
    <location>
        <begin position="117"/>
        <end position="154"/>
    </location>
</feature>
<dbReference type="Proteomes" id="UP000661507">
    <property type="component" value="Unassembled WGS sequence"/>
</dbReference>
<dbReference type="Pfam" id="PF13365">
    <property type="entry name" value="Trypsin_2"/>
    <property type="match status" value="1"/>
</dbReference>
<dbReference type="Gene3D" id="2.40.10.10">
    <property type="entry name" value="Trypsin-like serine proteases"/>
    <property type="match status" value="2"/>
</dbReference>
<dbReference type="SUPFAM" id="SSF50494">
    <property type="entry name" value="Trypsin-like serine proteases"/>
    <property type="match status" value="1"/>
</dbReference>
<gene>
    <name evidence="3" type="ORF">GCM10011320_47380</name>
</gene>
<accession>A0A917KZ46</accession>
<feature type="compositionally biased region" description="Pro residues" evidence="1">
    <location>
        <begin position="131"/>
        <end position="147"/>
    </location>
</feature>
<protein>
    <recommendedName>
        <fullName evidence="5">Serine protease</fullName>
    </recommendedName>
</protein>
<evidence type="ECO:0000256" key="2">
    <source>
        <dbReference type="SAM" id="SignalP"/>
    </source>
</evidence>
<feature type="chain" id="PRO_5038011209" description="Serine protease" evidence="2">
    <location>
        <begin position="25"/>
        <end position="362"/>
    </location>
</feature>
<organism evidence="3 4">
    <name type="scientific">Neoroseomonas lacus</name>
    <dbReference type="NCBI Taxonomy" id="287609"/>
    <lineage>
        <taxon>Bacteria</taxon>
        <taxon>Pseudomonadati</taxon>
        <taxon>Pseudomonadota</taxon>
        <taxon>Alphaproteobacteria</taxon>
        <taxon>Acetobacterales</taxon>
        <taxon>Acetobacteraceae</taxon>
        <taxon>Neoroseomonas</taxon>
    </lineage>
</organism>
<evidence type="ECO:0000313" key="4">
    <source>
        <dbReference type="Proteomes" id="UP000661507"/>
    </source>
</evidence>
<evidence type="ECO:0000256" key="1">
    <source>
        <dbReference type="SAM" id="MobiDB-lite"/>
    </source>
</evidence>
<dbReference type="AlphaFoldDB" id="A0A917KZ46"/>
<reference evidence="3" key="1">
    <citation type="journal article" date="2014" name="Int. J. Syst. Evol. Microbiol.">
        <title>Complete genome sequence of Corynebacterium casei LMG S-19264T (=DSM 44701T), isolated from a smear-ripened cheese.</title>
        <authorList>
            <consortium name="US DOE Joint Genome Institute (JGI-PGF)"/>
            <person name="Walter F."/>
            <person name="Albersmeier A."/>
            <person name="Kalinowski J."/>
            <person name="Ruckert C."/>
        </authorList>
    </citation>
    <scope>NUCLEOTIDE SEQUENCE</scope>
    <source>
        <strain evidence="3">CGMCC 1.3617</strain>
    </source>
</reference>
<reference evidence="3" key="2">
    <citation type="submission" date="2020-09" db="EMBL/GenBank/DDBJ databases">
        <authorList>
            <person name="Sun Q."/>
            <person name="Zhou Y."/>
        </authorList>
    </citation>
    <scope>NUCLEOTIDE SEQUENCE</scope>
    <source>
        <strain evidence="3">CGMCC 1.3617</strain>
    </source>
</reference>
<dbReference type="InterPro" id="IPR009003">
    <property type="entry name" value="Peptidase_S1_PA"/>
</dbReference>